<evidence type="ECO:0000313" key="3">
    <source>
        <dbReference type="EMBL" id="CAD1845554.1"/>
    </source>
</evidence>
<reference evidence="3" key="1">
    <citation type="submission" date="2020-07" db="EMBL/GenBank/DDBJ databases">
        <authorList>
            <person name="Lin J."/>
        </authorList>
    </citation>
    <scope>NUCLEOTIDE SEQUENCE</scope>
</reference>
<dbReference type="PANTHER" id="PTHR15157">
    <property type="entry name" value="UV RADIATION RESISTANCE-ASSOCIATED GENE PROTEIN"/>
    <property type="match status" value="1"/>
</dbReference>
<feature type="coiled-coil region" evidence="2">
    <location>
        <begin position="67"/>
        <end position="105"/>
    </location>
</feature>
<dbReference type="EMBL" id="CAJEUB010000003">
    <property type="protein sequence ID" value="CAD1845554.1"/>
    <property type="molecule type" value="Genomic_DNA"/>
</dbReference>
<protein>
    <submittedName>
        <fullName evidence="3">Uncharacterized protein</fullName>
    </submittedName>
</protein>
<accession>A0A6V7QQV3</accession>
<evidence type="ECO:0000256" key="1">
    <source>
        <dbReference type="ARBA" id="ARBA00023054"/>
    </source>
</evidence>
<dbReference type="Pfam" id="PF10186">
    <property type="entry name" value="ATG14"/>
    <property type="match status" value="1"/>
</dbReference>
<evidence type="ECO:0000256" key="2">
    <source>
        <dbReference type="SAM" id="Coils"/>
    </source>
</evidence>
<dbReference type="InterPro" id="IPR018791">
    <property type="entry name" value="UV_resistance/autophagy_Atg14"/>
</dbReference>
<dbReference type="AlphaFoldDB" id="A0A6V7QQV3"/>
<keyword evidence="1 2" id="KW-0175">Coiled coil</keyword>
<organism evidence="3">
    <name type="scientific">Ananas comosus var. bracteatus</name>
    <name type="common">red pineapple</name>
    <dbReference type="NCBI Taxonomy" id="296719"/>
    <lineage>
        <taxon>Eukaryota</taxon>
        <taxon>Viridiplantae</taxon>
        <taxon>Streptophyta</taxon>
        <taxon>Embryophyta</taxon>
        <taxon>Tracheophyta</taxon>
        <taxon>Spermatophyta</taxon>
        <taxon>Magnoliopsida</taxon>
        <taxon>Liliopsida</taxon>
        <taxon>Poales</taxon>
        <taxon>Bromeliaceae</taxon>
        <taxon>Bromelioideae</taxon>
        <taxon>Ananas</taxon>
    </lineage>
</organism>
<dbReference type="PANTHER" id="PTHR15157:SF5">
    <property type="entry name" value="UV RADIATION RESISTANCE-ASSOCIATED GENE PROTEIN"/>
    <property type="match status" value="1"/>
</dbReference>
<dbReference type="GO" id="GO:0035493">
    <property type="term" value="P:SNARE complex assembly"/>
    <property type="evidence" value="ECO:0007669"/>
    <property type="project" value="TreeGrafter"/>
</dbReference>
<gene>
    <name evidence="3" type="ORF">CB5_LOCUS28765</name>
</gene>
<name>A0A6V7QQV3_ANACO</name>
<dbReference type="GO" id="GO:0005768">
    <property type="term" value="C:endosome"/>
    <property type="evidence" value="ECO:0007669"/>
    <property type="project" value="TreeGrafter"/>
</dbReference>
<dbReference type="GO" id="GO:0032991">
    <property type="term" value="C:protein-containing complex"/>
    <property type="evidence" value="ECO:0007669"/>
    <property type="project" value="UniProtKB-ARBA"/>
</dbReference>
<dbReference type="GO" id="GO:0000323">
    <property type="term" value="C:lytic vacuole"/>
    <property type="evidence" value="ECO:0007669"/>
    <property type="project" value="TreeGrafter"/>
</dbReference>
<sequence>MARRSGTNCGFCERSNLASVCSICVNHRLNEYNLMLNPLRTRRESLYARLREELEAKKRADDQLNWRVRQNEKIKKLRDQLTNKKKQLSQEKAKLEELSNDLKLRYELLDSASATLEKNRAEFSKYYTDFIYTQGLGHMAINSQRLHIQVVVIKQICKLFPIRRVNLDGEKKGRL</sequence>
<proteinExistence type="predicted"/>
<dbReference type="GO" id="GO:0000149">
    <property type="term" value="F:SNARE binding"/>
    <property type="evidence" value="ECO:0007669"/>
    <property type="project" value="TreeGrafter"/>
</dbReference>